<reference evidence="1 2" key="1">
    <citation type="submission" date="2014-04" db="EMBL/GenBank/DDBJ databases">
        <authorList>
            <consortium name="International Citrus Genome Consortium"/>
            <person name="Gmitter F."/>
            <person name="Chen C."/>
            <person name="Farmerie W."/>
            <person name="Harkins T."/>
            <person name="Desany B."/>
            <person name="Mohiuddin M."/>
            <person name="Kodira C."/>
            <person name="Borodovsky M."/>
            <person name="Lomsadze A."/>
            <person name="Burns P."/>
            <person name="Jenkins J."/>
            <person name="Prochnik S."/>
            <person name="Shu S."/>
            <person name="Chapman J."/>
            <person name="Pitluck S."/>
            <person name="Schmutz J."/>
            <person name="Rokhsar D."/>
        </authorList>
    </citation>
    <scope>NUCLEOTIDE SEQUENCE</scope>
</reference>
<evidence type="ECO:0000313" key="2">
    <source>
        <dbReference type="Proteomes" id="UP000027120"/>
    </source>
</evidence>
<sequence>FGISPTGWYTAGPSTCYSTLHSANPFYHTFRALIPRGHMDNKHS</sequence>
<gene>
    <name evidence="1" type="ORF">CISIN_1g0227401mg</name>
</gene>
<evidence type="ECO:0000313" key="1">
    <source>
        <dbReference type="EMBL" id="KDO59069.1"/>
    </source>
</evidence>
<dbReference type="Proteomes" id="UP000027120">
    <property type="component" value="Unassembled WGS sequence"/>
</dbReference>
<organism evidence="1 2">
    <name type="scientific">Citrus sinensis</name>
    <name type="common">Sweet orange</name>
    <name type="synonym">Citrus aurantium var. sinensis</name>
    <dbReference type="NCBI Taxonomy" id="2711"/>
    <lineage>
        <taxon>Eukaryota</taxon>
        <taxon>Viridiplantae</taxon>
        <taxon>Streptophyta</taxon>
        <taxon>Embryophyta</taxon>
        <taxon>Tracheophyta</taxon>
        <taxon>Spermatophyta</taxon>
        <taxon>Magnoliopsida</taxon>
        <taxon>eudicotyledons</taxon>
        <taxon>Gunneridae</taxon>
        <taxon>Pentapetalae</taxon>
        <taxon>rosids</taxon>
        <taxon>malvids</taxon>
        <taxon>Sapindales</taxon>
        <taxon>Rutaceae</taxon>
        <taxon>Aurantioideae</taxon>
        <taxon>Citrus</taxon>
    </lineage>
</organism>
<dbReference type="AlphaFoldDB" id="A0A067EV92"/>
<protein>
    <submittedName>
        <fullName evidence="1">Uncharacterized protein</fullName>
    </submittedName>
</protein>
<accession>A0A067EV92</accession>
<feature type="non-terminal residue" evidence="1">
    <location>
        <position position="1"/>
    </location>
</feature>
<keyword evidence="2" id="KW-1185">Reference proteome</keyword>
<dbReference type="EMBL" id="KK784943">
    <property type="protein sequence ID" value="KDO59069.1"/>
    <property type="molecule type" value="Genomic_DNA"/>
</dbReference>
<proteinExistence type="predicted"/>
<name>A0A067EV92_CITSI</name>